<organism evidence="1 2">
    <name type="scientific">Myxococcus virescens</name>
    <dbReference type="NCBI Taxonomy" id="83456"/>
    <lineage>
        <taxon>Bacteria</taxon>
        <taxon>Pseudomonadati</taxon>
        <taxon>Myxococcota</taxon>
        <taxon>Myxococcia</taxon>
        <taxon>Myxococcales</taxon>
        <taxon>Cystobacterineae</taxon>
        <taxon>Myxococcaceae</taxon>
        <taxon>Myxococcus</taxon>
    </lineage>
</organism>
<reference evidence="1 2" key="1">
    <citation type="submission" date="2019-07" db="EMBL/GenBank/DDBJ databases">
        <title>Whole genome shotgun sequence of Myxococcus virescens NBRC 100334.</title>
        <authorList>
            <person name="Hosoyama A."/>
            <person name="Uohara A."/>
            <person name="Ohji S."/>
            <person name="Ichikawa N."/>
        </authorList>
    </citation>
    <scope>NUCLEOTIDE SEQUENCE [LARGE SCALE GENOMIC DNA]</scope>
    <source>
        <strain evidence="1 2">NBRC 100334</strain>
    </source>
</reference>
<dbReference type="EMBL" id="BJVY01000012">
    <property type="protein sequence ID" value="GEL70922.1"/>
    <property type="molecule type" value="Genomic_DNA"/>
</dbReference>
<dbReference type="AlphaFoldDB" id="A0A511HBL2"/>
<gene>
    <name evidence="1" type="ORF">MVI01_27060</name>
</gene>
<comment type="caution">
    <text evidence="1">The sequence shown here is derived from an EMBL/GenBank/DDBJ whole genome shotgun (WGS) entry which is preliminary data.</text>
</comment>
<sequence length="87" mass="8562">MGVALLAVDVEGGAQAAHLVARAVEGDVQGAGGHGGVLQRDVVVRAPANAGETLVQGDCADLAIGGADGEAGHGFTYLEGVSVRRRA</sequence>
<evidence type="ECO:0000313" key="1">
    <source>
        <dbReference type="EMBL" id="GEL70922.1"/>
    </source>
</evidence>
<protein>
    <submittedName>
        <fullName evidence="1">Uncharacterized protein</fullName>
    </submittedName>
</protein>
<name>A0A511HBL2_9BACT</name>
<evidence type="ECO:0000313" key="2">
    <source>
        <dbReference type="Proteomes" id="UP000321224"/>
    </source>
</evidence>
<proteinExistence type="predicted"/>
<dbReference type="Proteomes" id="UP000321224">
    <property type="component" value="Unassembled WGS sequence"/>
</dbReference>
<accession>A0A511HBL2</accession>